<gene>
    <name evidence="6" type="ORF">CCALI_02812</name>
</gene>
<evidence type="ECO:0000259" key="4">
    <source>
        <dbReference type="Pfam" id="PF00675"/>
    </source>
</evidence>
<feature type="signal peptide" evidence="3">
    <location>
        <begin position="1"/>
        <end position="24"/>
    </location>
</feature>
<dbReference type="PANTHER" id="PTHR11851">
    <property type="entry name" value="METALLOPROTEASE"/>
    <property type="match status" value="1"/>
</dbReference>
<dbReference type="Gene3D" id="3.30.830.10">
    <property type="entry name" value="Metalloenzyme, LuxS/M16 peptidase-like"/>
    <property type="match status" value="2"/>
</dbReference>
<evidence type="ECO:0000313" key="6">
    <source>
        <dbReference type="EMBL" id="CCW36597.1"/>
    </source>
</evidence>
<dbReference type="Pfam" id="PF00675">
    <property type="entry name" value="Peptidase_M16"/>
    <property type="match status" value="1"/>
</dbReference>
<organism evidence="6 7">
    <name type="scientific">Chthonomonas calidirosea (strain DSM 23976 / ICMP 18418 / T49)</name>
    <dbReference type="NCBI Taxonomy" id="1303518"/>
    <lineage>
        <taxon>Bacteria</taxon>
        <taxon>Bacillati</taxon>
        <taxon>Armatimonadota</taxon>
        <taxon>Chthonomonadia</taxon>
        <taxon>Chthonomonadales</taxon>
        <taxon>Chthonomonadaceae</taxon>
        <taxon>Chthonomonas</taxon>
    </lineage>
</organism>
<feature type="domain" description="Peptidase M16 N-terminal" evidence="4">
    <location>
        <begin position="40"/>
        <end position="176"/>
    </location>
</feature>
<dbReference type="HOGENOM" id="CLU_620667_0_0_0"/>
<accession>S0EZU0</accession>
<dbReference type="STRING" id="454171.CP488_01276"/>
<evidence type="ECO:0000313" key="7">
    <source>
        <dbReference type="Proteomes" id="UP000014227"/>
    </source>
</evidence>
<dbReference type="eggNOG" id="COG0612">
    <property type="taxonomic scope" value="Bacteria"/>
</dbReference>
<dbReference type="EMBL" id="HF951689">
    <property type="protein sequence ID" value="CCW36597.1"/>
    <property type="molecule type" value="Genomic_DNA"/>
</dbReference>
<dbReference type="InterPro" id="IPR001431">
    <property type="entry name" value="Pept_M16_Zn_BS"/>
</dbReference>
<feature type="chain" id="PRO_5004486251" evidence="3">
    <location>
        <begin position="25"/>
        <end position="441"/>
    </location>
</feature>
<dbReference type="KEGG" id="ccz:CCALI_02812"/>
<keyword evidence="7" id="KW-1185">Reference proteome</keyword>
<dbReference type="SUPFAM" id="SSF63411">
    <property type="entry name" value="LuxS/MPP-like metallohydrolase"/>
    <property type="match status" value="2"/>
</dbReference>
<evidence type="ECO:0000256" key="1">
    <source>
        <dbReference type="ARBA" id="ARBA00007261"/>
    </source>
</evidence>
<dbReference type="InterPro" id="IPR007863">
    <property type="entry name" value="Peptidase_M16_C"/>
</dbReference>
<dbReference type="InterPro" id="IPR011249">
    <property type="entry name" value="Metalloenz_LuxS/M16"/>
</dbReference>
<dbReference type="InterPro" id="IPR011765">
    <property type="entry name" value="Pept_M16_N"/>
</dbReference>
<evidence type="ECO:0000259" key="5">
    <source>
        <dbReference type="Pfam" id="PF05193"/>
    </source>
</evidence>
<dbReference type="InParanoid" id="S0EZU0"/>
<dbReference type="PANTHER" id="PTHR11851:SF49">
    <property type="entry name" value="MITOCHONDRIAL-PROCESSING PEPTIDASE SUBUNIT ALPHA"/>
    <property type="match status" value="1"/>
</dbReference>
<reference evidence="7" key="1">
    <citation type="submission" date="2013-03" db="EMBL/GenBank/DDBJ databases">
        <title>Genome sequence of Chthonomonas calidirosea, the first sequenced genome from the Armatimonadetes phylum (formally candidate division OP10).</title>
        <authorList>
            <person name="Lee K.C.Y."/>
            <person name="Morgan X.C."/>
            <person name="Dunfield P.F."/>
            <person name="Tamas I."/>
            <person name="Houghton K.M."/>
            <person name="Vyssotski M."/>
            <person name="Ryan J.L.J."/>
            <person name="Lagutin K."/>
            <person name="McDonald I.R."/>
            <person name="Stott M.B."/>
        </authorList>
    </citation>
    <scope>NUCLEOTIDE SEQUENCE [LARGE SCALE GENOMIC DNA]</scope>
    <source>
        <strain evidence="7">DSM 23976 / ICMP 18418 / T49</strain>
    </source>
</reference>
<dbReference type="GO" id="GO:0006508">
    <property type="term" value="P:proteolysis"/>
    <property type="evidence" value="ECO:0007669"/>
    <property type="project" value="InterPro"/>
</dbReference>
<dbReference type="PROSITE" id="PS51257">
    <property type="entry name" value="PROKAR_LIPOPROTEIN"/>
    <property type="match status" value="1"/>
</dbReference>
<dbReference type="GO" id="GO:0004222">
    <property type="term" value="F:metalloendopeptidase activity"/>
    <property type="evidence" value="ECO:0007669"/>
    <property type="project" value="InterPro"/>
</dbReference>
<dbReference type="PATRIC" id="fig|1303518.3.peg.2918"/>
<evidence type="ECO:0000256" key="2">
    <source>
        <dbReference type="RuleBase" id="RU004447"/>
    </source>
</evidence>
<evidence type="ECO:0000256" key="3">
    <source>
        <dbReference type="SAM" id="SignalP"/>
    </source>
</evidence>
<comment type="similarity">
    <text evidence="1 2">Belongs to the peptidase M16 family.</text>
</comment>
<dbReference type="AlphaFoldDB" id="S0EZU0"/>
<dbReference type="PROSITE" id="PS00143">
    <property type="entry name" value="INSULINASE"/>
    <property type="match status" value="1"/>
</dbReference>
<dbReference type="Pfam" id="PF05193">
    <property type="entry name" value="Peptidase_M16_C"/>
    <property type="match status" value="1"/>
</dbReference>
<keyword evidence="3" id="KW-0732">Signal</keyword>
<protein>
    <submittedName>
        <fullName evidence="6">Predicted Zn-dependent peptidases</fullName>
    </submittedName>
</protein>
<proteinExistence type="inferred from homology"/>
<sequence length="441" mass="48860">MKPRVMSVLLCSMLSLLTWQSCKAESGPLFLTHLSNGLTVVVKERHSVPLVAIDLWMRAGAREEHRDEDGTAHFLEHMLFRGTTERPGEEADISAERFGASLDAETGPDALHIYTTVEAVHFAPVLQIIGDVAQHALLPDSAMEKERGVILDELARRDADPINRLITLLYAHTYSDSAPYHRSPGGTPEGIALRARDTLMAFYQRCCRPDRSALVLVGDVTPKQVLPEVVQVFGGWQAVGTTTPQPIVNQEPQWPETSLLTVKGDAAQWIAAVALRAPRAANKTMVAAGFVLADLLQSAFADHDSEADLQVHFSPRRDPSLYVITFRAESQEQLRRRGQELLHLLQQLQLSVPQDLFLEARQRAIGRLDYQTETDEGYATAIGEALTTGGDLPDQLRERLQNLTSQDAELFLSRYLRTQDAFTVVMEPALTSKVSGESLRP</sequence>
<feature type="domain" description="Peptidase M16 C-terminal" evidence="5">
    <location>
        <begin position="196"/>
        <end position="362"/>
    </location>
</feature>
<name>S0EZU0_CHTCT</name>
<dbReference type="Proteomes" id="UP000014227">
    <property type="component" value="Chromosome I"/>
</dbReference>
<dbReference type="InterPro" id="IPR050361">
    <property type="entry name" value="MPP/UQCRC_Complex"/>
</dbReference>
<dbReference type="OrthoDB" id="9811314at2"/>
<dbReference type="GO" id="GO:0046872">
    <property type="term" value="F:metal ion binding"/>
    <property type="evidence" value="ECO:0007669"/>
    <property type="project" value="InterPro"/>
</dbReference>